<dbReference type="InterPro" id="IPR027417">
    <property type="entry name" value="P-loop_NTPase"/>
</dbReference>
<keyword evidence="4" id="KW-1185">Reference proteome</keyword>
<dbReference type="Pfam" id="PF13304">
    <property type="entry name" value="AAA_21"/>
    <property type="match status" value="1"/>
</dbReference>
<dbReference type="AlphaFoldDB" id="A0A0T5PG33"/>
<dbReference type="GO" id="GO:0000731">
    <property type="term" value="P:DNA synthesis involved in DNA repair"/>
    <property type="evidence" value="ECO:0007669"/>
    <property type="project" value="TreeGrafter"/>
</dbReference>
<organism evidence="2 4">
    <name type="scientific">Roseovarius indicus</name>
    <dbReference type="NCBI Taxonomy" id="540747"/>
    <lineage>
        <taxon>Bacteria</taxon>
        <taxon>Pseudomonadati</taxon>
        <taxon>Pseudomonadota</taxon>
        <taxon>Alphaproteobacteria</taxon>
        <taxon>Rhodobacterales</taxon>
        <taxon>Roseobacteraceae</taxon>
        <taxon>Roseovarius</taxon>
    </lineage>
</organism>
<dbReference type="STRING" id="540747.SAMN04488031_102480"/>
<dbReference type="GO" id="GO:0006302">
    <property type="term" value="P:double-strand break repair"/>
    <property type="evidence" value="ECO:0007669"/>
    <property type="project" value="TreeGrafter"/>
</dbReference>
<evidence type="ECO:0000313" key="3">
    <source>
        <dbReference type="EMBL" id="QEW29180.1"/>
    </source>
</evidence>
<feature type="domain" description="ATPase AAA-type core" evidence="1">
    <location>
        <begin position="28"/>
        <end position="332"/>
    </location>
</feature>
<sequence>MRISRIYLKNWMNFREADVGELADVVYVLGANAAGKSNLLEAIRFVRDLAKTRGGGLQQAIESRGGIKKIRCLHARKDTEVVVALQIADDELSAKWSYEIAFNLPGSGHREPQVVRETVKRTNSSGGESILLERPDKKDKQDSFLLRETSLEQASANAEFRDLASFLGSVSYVHLVPQLLKFGDQIGGRVLEDDPFGQEFLFRIARTQARTRDARLRRVEKALQAVVPQLEDLQFVKDEITGQPHLEMRFKHHRPRGAKQREDQFSDGTLRIIALLWLMQESGGGPLLLEEPELSLNEDVVRQLPELFSRIVKSQKTKRQIILTTHSEALLSNPGINSDSLLLVIPSDEGSQLRKTSEQENNALSVGLSPGEVVLPVVRKANKALQLTLDL</sequence>
<evidence type="ECO:0000313" key="2">
    <source>
        <dbReference type="EMBL" id="KRS19902.1"/>
    </source>
</evidence>
<dbReference type="PIRSF" id="PIRSF029347">
    <property type="entry name" value="RecF"/>
    <property type="match status" value="1"/>
</dbReference>
<dbReference type="GO" id="GO:0016887">
    <property type="term" value="F:ATP hydrolysis activity"/>
    <property type="evidence" value="ECO:0007669"/>
    <property type="project" value="InterPro"/>
</dbReference>
<dbReference type="PATRIC" id="fig|540747.5.peg.249"/>
<proteinExistence type="predicted"/>
<dbReference type="PANTHER" id="PTHR32182:SF22">
    <property type="entry name" value="ATP-DEPENDENT ENDONUCLEASE, OLD FAMILY-RELATED"/>
    <property type="match status" value="1"/>
</dbReference>
<dbReference type="Proteomes" id="UP000325785">
    <property type="component" value="Chromosome"/>
</dbReference>
<accession>A0A0T5PG33</accession>
<evidence type="ECO:0000313" key="5">
    <source>
        <dbReference type="Proteomes" id="UP000325785"/>
    </source>
</evidence>
<name>A0A0T5PG33_9RHOB</name>
<evidence type="ECO:0000313" key="4">
    <source>
        <dbReference type="Proteomes" id="UP000051401"/>
    </source>
</evidence>
<dbReference type="OrthoDB" id="9816534at2"/>
<dbReference type="InterPro" id="IPR003959">
    <property type="entry name" value="ATPase_AAA_core"/>
</dbReference>
<dbReference type="PANTHER" id="PTHR32182">
    <property type="entry name" value="DNA REPLICATION AND REPAIR PROTEIN RECF"/>
    <property type="match status" value="1"/>
</dbReference>
<gene>
    <name evidence="3" type="ORF">RIdsm_05022</name>
    <name evidence="2" type="ORF">XM52_01240</name>
</gene>
<evidence type="ECO:0000259" key="1">
    <source>
        <dbReference type="Pfam" id="PF13304"/>
    </source>
</evidence>
<dbReference type="GO" id="GO:0005524">
    <property type="term" value="F:ATP binding"/>
    <property type="evidence" value="ECO:0007669"/>
    <property type="project" value="InterPro"/>
</dbReference>
<dbReference type="SUPFAM" id="SSF52540">
    <property type="entry name" value="P-loop containing nucleoside triphosphate hydrolases"/>
    <property type="match status" value="1"/>
</dbReference>
<dbReference type="Proteomes" id="UP000051401">
    <property type="component" value="Unassembled WGS sequence"/>
</dbReference>
<dbReference type="EMBL" id="CP031598">
    <property type="protein sequence ID" value="QEW29180.1"/>
    <property type="molecule type" value="Genomic_DNA"/>
</dbReference>
<dbReference type="KEGG" id="rid:RIdsm_05022"/>
<reference evidence="3 5" key="2">
    <citation type="submission" date="2018-08" db="EMBL/GenBank/DDBJ databases">
        <title>Genetic Globetrotter - A new plasmid hitch-hiking vast phylogenetic and geographic distances.</title>
        <authorList>
            <person name="Vollmers J."/>
            <person name="Petersen J."/>
        </authorList>
    </citation>
    <scope>NUCLEOTIDE SEQUENCE [LARGE SCALE GENOMIC DNA]</scope>
    <source>
        <strain evidence="3 5">DSM 26383</strain>
    </source>
</reference>
<dbReference type="Gene3D" id="3.40.50.300">
    <property type="entry name" value="P-loop containing nucleotide triphosphate hydrolases"/>
    <property type="match status" value="1"/>
</dbReference>
<dbReference type="EMBL" id="LAXI01000001">
    <property type="protein sequence ID" value="KRS19902.1"/>
    <property type="molecule type" value="Genomic_DNA"/>
</dbReference>
<reference evidence="2 4" key="1">
    <citation type="submission" date="2015-04" db="EMBL/GenBank/DDBJ databases">
        <title>The draft genome sequence of Roseovarius indicus B108T.</title>
        <authorList>
            <person name="Li G."/>
            <person name="Lai Q."/>
            <person name="Shao Z."/>
            <person name="Yan P."/>
        </authorList>
    </citation>
    <scope>NUCLEOTIDE SEQUENCE [LARGE SCALE GENOMIC DNA]</scope>
    <source>
        <strain evidence="2 4">B108</strain>
    </source>
</reference>
<protein>
    <submittedName>
        <fullName evidence="3">Recombination protein F</fullName>
    </submittedName>
</protein>
<dbReference type="InterPro" id="IPR014555">
    <property type="entry name" value="RecF-like"/>
</dbReference>